<dbReference type="Pfam" id="PF16472">
    <property type="entry name" value="DUF5050"/>
    <property type="match status" value="1"/>
</dbReference>
<name>A0A645D9E6_9ZZZZ</name>
<organism evidence="2">
    <name type="scientific">bioreactor metagenome</name>
    <dbReference type="NCBI Taxonomy" id="1076179"/>
    <lineage>
        <taxon>unclassified sequences</taxon>
        <taxon>metagenomes</taxon>
        <taxon>ecological metagenomes</taxon>
    </lineage>
</organism>
<dbReference type="InterPro" id="IPR011047">
    <property type="entry name" value="Quinoprotein_ADH-like_sf"/>
</dbReference>
<sequence>MEGGEPKQIAQGFVQTYCLVDDWVYYVDHNQWHKLWRVKPDGTGAELVFDSDEKISAFNVSQELIYLSLGVSEEQDGFSVGSVIVALNRETLEKVWSVDADTEPLCLGPEGKLYFFKYRENMAWYSVDQEGHVEKIR</sequence>
<dbReference type="SUPFAM" id="SSF50998">
    <property type="entry name" value="Quinoprotein alcohol dehydrogenase-like"/>
    <property type="match status" value="1"/>
</dbReference>
<gene>
    <name evidence="2" type="ORF">SDC9_132320</name>
</gene>
<comment type="caution">
    <text evidence="2">The sequence shown here is derived from an EMBL/GenBank/DDBJ whole genome shotgun (WGS) entry which is preliminary data.</text>
</comment>
<dbReference type="InterPro" id="IPR032485">
    <property type="entry name" value="LRP1-like_beta_prop"/>
</dbReference>
<reference evidence="2" key="1">
    <citation type="submission" date="2019-08" db="EMBL/GenBank/DDBJ databases">
        <authorList>
            <person name="Kucharzyk K."/>
            <person name="Murdoch R.W."/>
            <person name="Higgins S."/>
            <person name="Loffler F."/>
        </authorList>
    </citation>
    <scope>NUCLEOTIDE SEQUENCE</scope>
</reference>
<protein>
    <recommendedName>
        <fullName evidence="1">Prolow-density lipoprotein receptor-related protein 1-like beta-propeller domain-containing protein</fullName>
    </recommendedName>
</protein>
<accession>A0A645D9E6</accession>
<dbReference type="EMBL" id="VSSQ01033592">
    <property type="protein sequence ID" value="MPM85242.1"/>
    <property type="molecule type" value="Genomic_DNA"/>
</dbReference>
<evidence type="ECO:0000259" key="1">
    <source>
        <dbReference type="Pfam" id="PF16472"/>
    </source>
</evidence>
<dbReference type="AlphaFoldDB" id="A0A645D9E6"/>
<proteinExistence type="predicted"/>
<evidence type="ECO:0000313" key="2">
    <source>
        <dbReference type="EMBL" id="MPM85242.1"/>
    </source>
</evidence>
<feature type="domain" description="Prolow-density lipoprotein receptor-related protein 1-like beta-propeller" evidence="1">
    <location>
        <begin position="4"/>
        <end position="131"/>
    </location>
</feature>